<evidence type="ECO:0008006" key="4">
    <source>
        <dbReference type="Google" id="ProtNLM"/>
    </source>
</evidence>
<dbReference type="Proteomes" id="UP000053127">
    <property type="component" value="Unassembled WGS sequence"/>
</dbReference>
<reference evidence="2 3" key="1">
    <citation type="submission" date="2015-10" db="EMBL/GenBank/DDBJ databases">
        <title>Draft genome sequence of Streptomyces yokosukanensis DSM 40224, type strain for the species Streptomyces yokosukanensis.</title>
        <authorList>
            <person name="Ruckert C."/>
            <person name="Winkler A."/>
            <person name="Kalinowski J."/>
            <person name="Kampfer P."/>
            <person name="Glaeser S."/>
        </authorList>
    </citation>
    <scope>NUCLEOTIDE SEQUENCE [LARGE SCALE GENOMIC DNA]</scope>
    <source>
        <strain evidence="2 3">DSM 40224</strain>
    </source>
</reference>
<dbReference type="AlphaFoldDB" id="A0A101P652"/>
<feature type="region of interest" description="Disordered" evidence="1">
    <location>
        <begin position="199"/>
        <end position="222"/>
    </location>
</feature>
<sequence length="222" mass="22435">MTGLGGKTATATLHHAASPAVQHSADAYLTGASDTSAAVDVGGGHVVVGNDEDDTLRLYDGSASGAPVKTWDLGGALGADKEVDIEGAGRVGNTIYWTGSPGNNKDGVYKADRNTVFTTPLSGSGAATRLAFGTAGNRLRDDLVAWDEANGDRYGFAAGTADGQIPKEINGFDVEGLEFAPGSDTTAYVGFRAPLAPPQNGGKALIAHPPAVARSPAPPGSR</sequence>
<evidence type="ECO:0000256" key="1">
    <source>
        <dbReference type="SAM" id="MobiDB-lite"/>
    </source>
</evidence>
<comment type="caution">
    <text evidence="2">The sequence shown here is derived from an EMBL/GenBank/DDBJ whole genome shotgun (WGS) entry which is preliminary data.</text>
</comment>
<evidence type="ECO:0000313" key="2">
    <source>
        <dbReference type="EMBL" id="KUN05616.1"/>
    </source>
</evidence>
<name>A0A101P652_9ACTN</name>
<protein>
    <recommendedName>
        <fullName evidence="4">DUF3616 domain-containing protein</fullName>
    </recommendedName>
</protein>
<dbReference type="EMBL" id="LMWN01000019">
    <property type="protein sequence ID" value="KUN05616.1"/>
    <property type="molecule type" value="Genomic_DNA"/>
</dbReference>
<proteinExistence type="predicted"/>
<gene>
    <name evidence="2" type="ORF">AQI95_15565</name>
</gene>
<dbReference type="SUPFAM" id="SSF63825">
    <property type="entry name" value="YWTD domain"/>
    <property type="match status" value="1"/>
</dbReference>
<accession>A0A101P652</accession>
<keyword evidence="3" id="KW-1185">Reference proteome</keyword>
<evidence type="ECO:0000313" key="3">
    <source>
        <dbReference type="Proteomes" id="UP000053127"/>
    </source>
</evidence>
<dbReference type="STRING" id="67386.AQI95_15565"/>
<organism evidence="2 3">
    <name type="scientific">Streptomyces yokosukanensis</name>
    <dbReference type="NCBI Taxonomy" id="67386"/>
    <lineage>
        <taxon>Bacteria</taxon>
        <taxon>Bacillati</taxon>
        <taxon>Actinomycetota</taxon>
        <taxon>Actinomycetes</taxon>
        <taxon>Kitasatosporales</taxon>
        <taxon>Streptomycetaceae</taxon>
        <taxon>Streptomyces</taxon>
    </lineage>
</organism>